<dbReference type="OrthoDB" id="9800082at2"/>
<dbReference type="RefSeq" id="WP_116684477.1">
    <property type="nucleotide sequence ID" value="NZ_QURL01000008.1"/>
</dbReference>
<dbReference type="InterPro" id="IPR014710">
    <property type="entry name" value="RmlC-like_jellyroll"/>
</dbReference>
<dbReference type="CDD" id="cd20293">
    <property type="entry name" value="cupin_HutD_N"/>
    <property type="match status" value="1"/>
</dbReference>
<reference evidence="1 2" key="1">
    <citation type="submission" date="2018-08" db="EMBL/GenBank/DDBJ databases">
        <title>Fulvimarina sp. 85, whole genome shotgun sequence.</title>
        <authorList>
            <person name="Tuo L."/>
        </authorList>
    </citation>
    <scope>NUCLEOTIDE SEQUENCE [LARGE SCALE GENOMIC DNA]</scope>
    <source>
        <strain evidence="1 2">85</strain>
    </source>
</reference>
<dbReference type="PANTHER" id="PTHR37943">
    <property type="entry name" value="PROTEIN VES"/>
    <property type="match status" value="1"/>
</dbReference>
<dbReference type="PANTHER" id="PTHR37943:SF1">
    <property type="entry name" value="PROTEIN VES"/>
    <property type="match status" value="1"/>
</dbReference>
<dbReference type="InterPro" id="IPR010282">
    <property type="entry name" value="Uncharacterised_HutD/Ves"/>
</dbReference>
<name>A0A371WZ36_9HYPH</name>
<accession>A0A371WZ36</accession>
<protein>
    <submittedName>
        <fullName evidence="1">HutD family protein</fullName>
    </submittedName>
</protein>
<comment type="caution">
    <text evidence="1">The sequence shown here is derived from an EMBL/GenBank/DDBJ whole genome shotgun (WGS) entry which is preliminary data.</text>
</comment>
<sequence length="199" mass="21261">MRILRAGDHRRMAWKNGGGETIEIAVHPAGAGLDGFDWRISMARVESDGPFSAFPGVDRTLAILEGEGMELDIDGFGRHRLTPETAPFTFPADAATEASLLGGPITDLNVMARRGTAKHRVSRIDISSETSVRPCAEWTILIPLGPVASKAGEGSSAMLGPRDALLLERGDPSILLRTDMPQTAFLIEIDPCEEASGTP</sequence>
<gene>
    <name evidence="1" type="ORF">DYI37_17020</name>
</gene>
<dbReference type="Pfam" id="PF05962">
    <property type="entry name" value="HutD"/>
    <property type="match status" value="1"/>
</dbReference>
<dbReference type="InterPro" id="IPR011051">
    <property type="entry name" value="RmlC_Cupin_sf"/>
</dbReference>
<keyword evidence="2" id="KW-1185">Reference proteome</keyword>
<dbReference type="Gene3D" id="2.60.120.10">
    <property type="entry name" value="Jelly Rolls"/>
    <property type="match status" value="1"/>
</dbReference>
<dbReference type="SUPFAM" id="SSF51182">
    <property type="entry name" value="RmlC-like cupins"/>
    <property type="match status" value="1"/>
</dbReference>
<evidence type="ECO:0000313" key="1">
    <source>
        <dbReference type="EMBL" id="RFC62209.1"/>
    </source>
</evidence>
<dbReference type="Proteomes" id="UP000264310">
    <property type="component" value="Unassembled WGS sequence"/>
</dbReference>
<dbReference type="EMBL" id="QURL01000008">
    <property type="protein sequence ID" value="RFC62209.1"/>
    <property type="molecule type" value="Genomic_DNA"/>
</dbReference>
<dbReference type="AlphaFoldDB" id="A0A371WZ36"/>
<organism evidence="1 2">
    <name type="scientific">Fulvimarina endophytica</name>
    <dbReference type="NCBI Taxonomy" id="2293836"/>
    <lineage>
        <taxon>Bacteria</taxon>
        <taxon>Pseudomonadati</taxon>
        <taxon>Pseudomonadota</taxon>
        <taxon>Alphaproteobacteria</taxon>
        <taxon>Hyphomicrobiales</taxon>
        <taxon>Aurantimonadaceae</taxon>
        <taxon>Fulvimarina</taxon>
    </lineage>
</organism>
<evidence type="ECO:0000313" key="2">
    <source>
        <dbReference type="Proteomes" id="UP000264310"/>
    </source>
</evidence>
<proteinExistence type="predicted"/>